<dbReference type="AlphaFoldDB" id="A0A0G0JV63"/>
<organism evidence="1 2">
    <name type="scientific">Candidatus Magasanikbacteria bacterium GW2011_GWA2_37_8</name>
    <dbReference type="NCBI Taxonomy" id="1619036"/>
    <lineage>
        <taxon>Bacteria</taxon>
        <taxon>Candidatus Magasanikiibacteriota</taxon>
    </lineage>
</organism>
<name>A0A0G0JV63_9BACT</name>
<sequence>MVEGKKGLEMMRQGVGPRRFTQSQRAAMVEARDSYSVYRAVDQIRSDYANAERGDLERAQELMKEMGVRFGIVIGEDGKVIHPPLEIETNAGMFREIRILSIDYKGRCDWQFVKAKEPKIGHTVIQNLISAMNLRRKEVK</sequence>
<proteinExistence type="predicted"/>
<accession>A0A0G0JV63</accession>
<protein>
    <submittedName>
        <fullName evidence="1">Uncharacterized protein</fullName>
    </submittedName>
</protein>
<dbReference type="EMBL" id="LBTN01000012">
    <property type="protein sequence ID" value="KKQ40799.1"/>
    <property type="molecule type" value="Genomic_DNA"/>
</dbReference>
<gene>
    <name evidence="1" type="ORF">US58_C0012G0008</name>
</gene>
<reference evidence="1 2" key="1">
    <citation type="journal article" date="2015" name="Nature">
        <title>rRNA introns, odd ribosomes, and small enigmatic genomes across a large radiation of phyla.</title>
        <authorList>
            <person name="Brown C.T."/>
            <person name="Hug L.A."/>
            <person name="Thomas B.C."/>
            <person name="Sharon I."/>
            <person name="Castelle C.J."/>
            <person name="Singh A."/>
            <person name="Wilkins M.J."/>
            <person name="Williams K.H."/>
            <person name="Banfield J.F."/>
        </authorList>
    </citation>
    <scope>NUCLEOTIDE SEQUENCE [LARGE SCALE GENOMIC DNA]</scope>
</reference>
<dbReference type="STRING" id="1619036.US58_C0012G0008"/>
<evidence type="ECO:0000313" key="1">
    <source>
        <dbReference type="EMBL" id="KKQ40799.1"/>
    </source>
</evidence>
<dbReference type="Proteomes" id="UP000034333">
    <property type="component" value="Unassembled WGS sequence"/>
</dbReference>
<evidence type="ECO:0000313" key="2">
    <source>
        <dbReference type="Proteomes" id="UP000034333"/>
    </source>
</evidence>
<comment type="caution">
    <text evidence="1">The sequence shown here is derived from an EMBL/GenBank/DDBJ whole genome shotgun (WGS) entry which is preliminary data.</text>
</comment>